<feature type="active site" description="Proton acceptor" evidence="1">
    <location>
        <position position="78"/>
    </location>
</feature>
<keyword evidence="3" id="KW-1185">Reference proteome</keyword>
<evidence type="ECO:0000313" key="3">
    <source>
        <dbReference type="Proteomes" id="UP000290253"/>
    </source>
</evidence>
<keyword evidence="1" id="KW-0479">Metal-binding</keyword>
<gene>
    <name evidence="1" type="primary">uxaE</name>
    <name evidence="2" type="ORF">ESZ00_02150</name>
</gene>
<reference evidence="2 3" key="1">
    <citation type="journal article" date="2016" name="Int. J. Syst. Evol. Microbiol.">
        <title>Acidipila dinghuensis sp. nov., an acidobacterium isolated from forest soil.</title>
        <authorList>
            <person name="Jiang Y.W."/>
            <person name="Wang J."/>
            <person name="Chen M.H."/>
            <person name="Lv Y.Y."/>
            <person name="Qiu L.H."/>
        </authorList>
    </citation>
    <scope>NUCLEOTIDE SEQUENCE [LARGE SCALE GENOMIC DNA]</scope>
    <source>
        <strain evidence="2 3">DHOF10</strain>
    </source>
</reference>
<feature type="binding site" evidence="1">
    <location>
        <position position="217"/>
    </location>
    <ligand>
        <name>a divalent metal cation</name>
        <dbReference type="ChEBI" id="CHEBI:60240"/>
    </ligand>
</feature>
<comment type="caution">
    <text evidence="2">The sequence shown here is derived from an EMBL/GenBank/DDBJ whole genome shotgun (WGS) entry which is preliminary data.</text>
</comment>
<comment type="function">
    <text evidence="1">Catalyzes the epimerization of D-tagaturonate (D-TagA) to D-fructuronate (D-FruA).</text>
</comment>
<dbReference type="RefSeq" id="WP_129206558.1">
    <property type="nucleotide sequence ID" value="NZ_BMGU01000001.1"/>
</dbReference>
<accession>A0A4Q1SHD6</accession>
<feature type="binding site" evidence="1">
    <location>
        <position position="257"/>
    </location>
    <ligand>
        <name>a divalent metal cation</name>
        <dbReference type="ChEBI" id="CHEBI:60240"/>
    </ligand>
</feature>
<proteinExistence type="inferred from homology"/>
<feature type="binding site" evidence="1">
    <location>
        <position position="79"/>
    </location>
    <ligand>
        <name>a divalent metal cation</name>
        <dbReference type="ChEBI" id="CHEBI:60240"/>
    </ligand>
</feature>
<sequence length="426" mass="46635">MELSKYSVGVGDRFAHQAKAQLQACILAAKAGVEVIPVWNKSNREHTIIGSEPSQTRAAVDAAVKALGWTKPYHCDADHITIATVDRFLAPCDFYTIDVADYIGKPAEQASIDAFVSHHSELLGKIKLEGVDESFEITPELLRATAAKFLFAVQEAGKVYRKIESVKGAGNFIPEISMDETDAAQSPLELLIILAAVADEKIPIQTIAPKFSGRFNKGVEYVGDVEQFEREMALDMAAIRHAVAQYGLPKNLKLSVHSGSDKFSIYPAIHRCMKRFDTGVHLKTAGTTWLEELIGLAEAGGDGLALAKQIYADAYAHREELCVPYATVIDIHPDGLPAPEVVNGWSSDEFTSALRHDQSSPNYNPNLRQLLHVGFKIAAKKGSRYLDLLESNEEIIAKNVTENIFDRHIVPVFLGGKQKSGSEHTA</sequence>
<feature type="active site" description="Proton donor" evidence="1">
    <location>
        <position position="175"/>
    </location>
</feature>
<comment type="catalytic activity">
    <reaction evidence="1">
        <text>keto-D-tagaturonate = keto-D-fructuronate</text>
        <dbReference type="Rhea" id="RHEA:51656"/>
        <dbReference type="ChEBI" id="CHEBI:17886"/>
        <dbReference type="ChEBI" id="CHEBI:59881"/>
        <dbReference type="EC" id="5.1.2.7"/>
    </reaction>
</comment>
<comment type="cofactor">
    <cofactor evidence="1">
        <name>a divalent metal cation</name>
        <dbReference type="ChEBI" id="CHEBI:60240"/>
    </cofactor>
</comment>
<organism evidence="2 3">
    <name type="scientific">Silvibacterium dinghuense</name>
    <dbReference type="NCBI Taxonomy" id="1560006"/>
    <lineage>
        <taxon>Bacteria</taxon>
        <taxon>Pseudomonadati</taxon>
        <taxon>Acidobacteriota</taxon>
        <taxon>Terriglobia</taxon>
        <taxon>Terriglobales</taxon>
        <taxon>Acidobacteriaceae</taxon>
        <taxon>Silvibacterium</taxon>
    </lineage>
</organism>
<protein>
    <recommendedName>
        <fullName evidence="1">Tagaturonate/fructuronate epimerase</fullName>
        <shortName evidence="1">D-TagA/D-FruA epimerase</shortName>
        <ecNumber evidence="1">5.1.2.7</ecNumber>
    </recommendedName>
</protein>
<evidence type="ECO:0000313" key="2">
    <source>
        <dbReference type="EMBL" id="RXS96775.1"/>
    </source>
</evidence>
<dbReference type="Pfam" id="PF16257">
    <property type="entry name" value="UxaE"/>
    <property type="match status" value="1"/>
</dbReference>
<dbReference type="HAMAP" id="MF_02243">
    <property type="entry name" value="UxaE"/>
    <property type="match status" value="1"/>
</dbReference>
<dbReference type="AlphaFoldDB" id="A0A4Q1SHD6"/>
<comment type="similarity">
    <text evidence="1">Belongs to the UxaE family.</text>
</comment>
<name>A0A4Q1SHD6_9BACT</name>
<evidence type="ECO:0000256" key="1">
    <source>
        <dbReference type="HAMAP-Rule" id="MF_02243"/>
    </source>
</evidence>
<dbReference type="InterPro" id="IPR032586">
    <property type="entry name" value="UxaE"/>
</dbReference>
<dbReference type="Proteomes" id="UP000290253">
    <property type="component" value="Unassembled WGS sequence"/>
</dbReference>
<keyword evidence="1" id="KW-0413">Isomerase</keyword>
<dbReference type="EMBL" id="SDMK01000001">
    <property type="protein sequence ID" value="RXS96775.1"/>
    <property type="molecule type" value="Genomic_DNA"/>
</dbReference>
<dbReference type="OrthoDB" id="9797992at2"/>
<dbReference type="GO" id="GO:0016856">
    <property type="term" value="F:racemase and epimerase activity, acting on hydroxy acids and derivatives"/>
    <property type="evidence" value="ECO:0007669"/>
    <property type="project" value="UniProtKB-UniRule"/>
</dbReference>
<dbReference type="EC" id="5.1.2.7" evidence="1"/>
<dbReference type="GO" id="GO:0046872">
    <property type="term" value="F:metal ion binding"/>
    <property type="evidence" value="ECO:0007669"/>
    <property type="project" value="UniProtKB-UniRule"/>
</dbReference>